<dbReference type="Proteomes" id="UP001190700">
    <property type="component" value="Unassembled WGS sequence"/>
</dbReference>
<feature type="compositionally biased region" description="Basic and acidic residues" evidence="1">
    <location>
        <begin position="29"/>
        <end position="46"/>
    </location>
</feature>
<gene>
    <name evidence="2" type="ORF">CYMTET_53080</name>
</gene>
<protein>
    <submittedName>
        <fullName evidence="2">Uncharacterized protein</fullName>
    </submittedName>
</protein>
<comment type="caution">
    <text evidence="2">The sequence shown here is derived from an EMBL/GenBank/DDBJ whole genome shotgun (WGS) entry which is preliminary data.</text>
</comment>
<feature type="compositionally biased region" description="Polar residues" evidence="1">
    <location>
        <begin position="363"/>
        <end position="401"/>
    </location>
</feature>
<dbReference type="EMBL" id="LGRX02034839">
    <property type="protein sequence ID" value="KAK3236802.1"/>
    <property type="molecule type" value="Genomic_DNA"/>
</dbReference>
<evidence type="ECO:0000313" key="2">
    <source>
        <dbReference type="EMBL" id="KAK3236802.1"/>
    </source>
</evidence>
<feature type="region of interest" description="Disordered" evidence="1">
    <location>
        <begin position="1"/>
        <end position="180"/>
    </location>
</feature>
<feature type="compositionally biased region" description="Basic and acidic residues" evidence="1">
    <location>
        <begin position="104"/>
        <end position="126"/>
    </location>
</feature>
<reference evidence="2 3" key="1">
    <citation type="journal article" date="2015" name="Genome Biol. Evol.">
        <title>Comparative Genomics of a Bacterivorous Green Alga Reveals Evolutionary Causalities and Consequences of Phago-Mixotrophic Mode of Nutrition.</title>
        <authorList>
            <person name="Burns J.A."/>
            <person name="Paasch A."/>
            <person name="Narechania A."/>
            <person name="Kim E."/>
        </authorList>
    </citation>
    <scope>NUCLEOTIDE SEQUENCE [LARGE SCALE GENOMIC DNA]</scope>
    <source>
        <strain evidence="2 3">PLY_AMNH</strain>
    </source>
</reference>
<sequence>MSSRKSMTRRAPDMPHYMRPTATSSTRVTESKRFNDKRQERVKAADSKSASCEAFSPACNTRPWQLGNQKQKANFEPDKSQTKTRTRVVSKPALPWMNTSTKVEVQRDRDPITGREKAGTPDEAPSRAKKQFVVATQKKPPPFATGDSAQKKSIQRPSSAPCKPVSKNFAIGTDALPKGGMTFEKTSSDYKTHSSGDAAVRATNKTLHRGSEALPQDGGMSFDRTSGDYGTSKSSFQPDIERTLNKAKNLERKHAEVDAKGPSPKLTSSACSRVANRNFVRGTQALPEGNMNLASTTQTEFKHHDNKYFVERAENKTLARSTQALPQGSMIFNATYEDYKPHSPIAHTPTRASNKTLAAGTQALPSGNMSFSRTSSDYQNHSSAGTTRAANRSLQSSIVFG</sequence>
<dbReference type="AlphaFoldDB" id="A0AAE0BJJ1"/>
<feature type="compositionally biased region" description="Polar residues" evidence="1">
    <location>
        <begin position="147"/>
        <end position="158"/>
    </location>
</feature>
<evidence type="ECO:0000256" key="1">
    <source>
        <dbReference type="SAM" id="MobiDB-lite"/>
    </source>
</evidence>
<accession>A0AAE0BJJ1</accession>
<feature type="region of interest" description="Disordered" evidence="1">
    <location>
        <begin position="362"/>
        <end position="401"/>
    </location>
</feature>
<feature type="compositionally biased region" description="Polar residues" evidence="1">
    <location>
        <begin position="58"/>
        <end position="72"/>
    </location>
</feature>
<feature type="region of interest" description="Disordered" evidence="1">
    <location>
        <begin position="210"/>
        <end position="236"/>
    </location>
</feature>
<evidence type="ECO:0000313" key="3">
    <source>
        <dbReference type="Proteomes" id="UP001190700"/>
    </source>
</evidence>
<name>A0AAE0BJJ1_9CHLO</name>
<proteinExistence type="predicted"/>
<organism evidence="2 3">
    <name type="scientific">Cymbomonas tetramitiformis</name>
    <dbReference type="NCBI Taxonomy" id="36881"/>
    <lineage>
        <taxon>Eukaryota</taxon>
        <taxon>Viridiplantae</taxon>
        <taxon>Chlorophyta</taxon>
        <taxon>Pyramimonadophyceae</taxon>
        <taxon>Pyramimonadales</taxon>
        <taxon>Pyramimonadaceae</taxon>
        <taxon>Cymbomonas</taxon>
    </lineage>
</organism>
<keyword evidence="3" id="KW-1185">Reference proteome</keyword>